<evidence type="ECO:0000313" key="9">
    <source>
        <dbReference type="EMBL" id="KAK6766539.1"/>
    </source>
</evidence>
<comment type="subcellular location">
    <subcellularLocation>
        <location evidence="1">Endomembrane system</location>
    </subcellularLocation>
</comment>
<feature type="compositionally biased region" description="Polar residues" evidence="5">
    <location>
        <begin position="517"/>
        <end position="533"/>
    </location>
</feature>
<feature type="region of interest" description="Disordered" evidence="5">
    <location>
        <begin position="338"/>
        <end position="390"/>
    </location>
</feature>
<name>A0ABR1EV58_NECAM</name>
<dbReference type="Pfam" id="PF07738">
    <property type="entry name" value="Sad1_UNC"/>
    <property type="match status" value="1"/>
</dbReference>
<feature type="compositionally biased region" description="Basic residues" evidence="5">
    <location>
        <begin position="551"/>
        <end position="565"/>
    </location>
</feature>
<feature type="region of interest" description="Disordered" evidence="5">
    <location>
        <begin position="509"/>
        <end position="587"/>
    </location>
</feature>
<feature type="region of interest" description="Disordered" evidence="5">
    <location>
        <begin position="64"/>
        <end position="125"/>
    </location>
</feature>
<sequence>MTERWRTTTTLLYMTVYWSCICCDNVCSAGGFKDLVSSYLDIHQLSLSCPIEVPTRFPRSLNHNIPLSGTTSQSNSTHRTSSGNCTNNLTAPGSLRHPTSILSTKPTESEIVDDKHPPTEEPHQPIATFDEWTKEKLKQEHRKAIIKPAVSTSDSGMPSARSQQLPPASAATRNYASRECGAKVLLSNPEAENTKAILNEKEKDEYMRNPCEKAENKFVIVELCETIQPRRIEIANYELFSSGPQSIRLWSAERFPNGEWRLLTELTAADSRQIQQFQVPFSGIYAKFIKVELLSHYGNEHYCTLSVLKVLGISMVDEYEAEAEAASVAQVQNNLASHAEEQQNYTSAESPETASTVSSQAQGIDAPKKSDISSNVLAPSESREDASGSNPTVIELVDEVSGHLISKFVDVMKVKFGSGNDNSSRSGRECSIYNPFNACYFCPKDGSYIYPRQFCQAFVWKSPPSSSLERNDVRFPAAFVARRGMSAINRLRRSRYAFLQRKSPAYLHPPLLVPLQPESSIDTSKTQESSSEKAASPVTIPQQQQPQQQQQHHHHQQQQQQKHRTSQNPRPVQPVPSDVLPASSTSHKESVFMKLNKRIAALELNMSLSSEYLSELSRQYVAQTDEHQKHMKQAKKVVDEAVEAIYARVNETLADKIAILRQEVDVLSGWLSSMRITASKVTVSRLNRRRQRTDHDKCIPQQNQLHRYSPPDDGLWTTEQVVYMVITTQLVTVLLLAVLNLCYQRFMSEPRLSDEHRLQIEELVNERVLQAIEKNRSLLQYYGGGSNSWTKRSPLVEEPCSLRDDGCMGFAAECSSSSQMTNSDDSSVEEVAPVEGCSLLSPEVHAITSVA</sequence>
<gene>
    <name evidence="9" type="primary">Necator_chrX.g26226</name>
    <name evidence="9" type="ORF">RB195_026060</name>
</gene>
<dbReference type="PANTHER" id="PTHR12953">
    <property type="entry name" value="MEMBRANE PROTEIN CH1 RELATED"/>
    <property type="match status" value="1"/>
</dbReference>
<evidence type="ECO:0000256" key="7">
    <source>
        <dbReference type="SAM" id="SignalP"/>
    </source>
</evidence>
<accession>A0ABR1EV58</accession>
<dbReference type="EMBL" id="JAVFWL010000006">
    <property type="protein sequence ID" value="KAK6766539.1"/>
    <property type="molecule type" value="Genomic_DNA"/>
</dbReference>
<feature type="compositionally biased region" description="Polar residues" evidence="5">
    <location>
        <begin position="64"/>
        <end position="91"/>
    </location>
</feature>
<feature type="chain" id="PRO_5045318668" description="SUN domain-containing protein" evidence="7">
    <location>
        <begin position="24"/>
        <end position="851"/>
    </location>
</feature>
<protein>
    <recommendedName>
        <fullName evidence="8">SUN domain-containing protein</fullName>
    </recommendedName>
</protein>
<evidence type="ECO:0000256" key="6">
    <source>
        <dbReference type="SAM" id="Phobius"/>
    </source>
</evidence>
<keyword evidence="3 6" id="KW-1133">Transmembrane helix</keyword>
<evidence type="ECO:0000256" key="1">
    <source>
        <dbReference type="ARBA" id="ARBA00004308"/>
    </source>
</evidence>
<dbReference type="PROSITE" id="PS51469">
    <property type="entry name" value="SUN"/>
    <property type="match status" value="1"/>
</dbReference>
<dbReference type="InterPro" id="IPR045120">
    <property type="entry name" value="Suco/Slp1-like"/>
</dbReference>
<keyword evidence="4 6" id="KW-0472">Membrane</keyword>
<dbReference type="Proteomes" id="UP001303046">
    <property type="component" value="Unassembled WGS sequence"/>
</dbReference>
<feature type="signal peptide" evidence="7">
    <location>
        <begin position="1"/>
        <end position="23"/>
    </location>
</feature>
<keyword evidence="7" id="KW-0732">Signal</keyword>
<reference evidence="9 10" key="1">
    <citation type="submission" date="2023-08" db="EMBL/GenBank/DDBJ databases">
        <title>A Necator americanus chromosomal reference genome.</title>
        <authorList>
            <person name="Ilik V."/>
            <person name="Petrzelkova K.J."/>
            <person name="Pardy F."/>
            <person name="Fuh T."/>
            <person name="Niatou-Singa F.S."/>
            <person name="Gouil Q."/>
            <person name="Baker L."/>
            <person name="Ritchie M.E."/>
            <person name="Jex A.R."/>
            <person name="Gazzola D."/>
            <person name="Li H."/>
            <person name="Toshio Fujiwara R."/>
            <person name="Zhan B."/>
            <person name="Aroian R.V."/>
            <person name="Pafco B."/>
            <person name="Schwarz E.M."/>
        </authorList>
    </citation>
    <scope>NUCLEOTIDE SEQUENCE [LARGE SCALE GENOMIC DNA]</scope>
    <source>
        <strain evidence="9 10">Aroian</strain>
        <tissue evidence="9">Whole animal</tissue>
    </source>
</reference>
<comment type="caution">
    <text evidence="9">The sequence shown here is derived from an EMBL/GenBank/DDBJ whole genome shotgun (WGS) entry which is preliminary data.</text>
</comment>
<keyword evidence="2 6" id="KW-0812">Transmembrane</keyword>
<feature type="transmembrane region" description="Helical" evidence="6">
    <location>
        <begin position="721"/>
        <end position="743"/>
    </location>
</feature>
<feature type="domain" description="SUN" evidence="8">
    <location>
        <begin position="150"/>
        <end position="315"/>
    </location>
</feature>
<feature type="compositionally biased region" description="Low complexity" evidence="5">
    <location>
        <begin position="541"/>
        <end position="550"/>
    </location>
</feature>
<proteinExistence type="predicted"/>
<evidence type="ECO:0000256" key="3">
    <source>
        <dbReference type="ARBA" id="ARBA00022989"/>
    </source>
</evidence>
<organism evidence="9 10">
    <name type="scientific">Necator americanus</name>
    <name type="common">Human hookworm</name>
    <dbReference type="NCBI Taxonomy" id="51031"/>
    <lineage>
        <taxon>Eukaryota</taxon>
        <taxon>Metazoa</taxon>
        <taxon>Ecdysozoa</taxon>
        <taxon>Nematoda</taxon>
        <taxon>Chromadorea</taxon>
        <taxon>Rhabditida</taxon>
        <taxon>Rhabditina</taxon>
        <taxon>Rhabditomorpha</taxon>
        <taxon>Strongyloidea</taxon>
        <taxon>Ancylostomatidae</taxon>
        <taxon>Bunostominae</taxon>
        <taxon>Necator</taxon>
    </lineage>
</organism>
<keyword evidence="10" id="KW-1185">Reference proteome</keyword>
<feature type="compositionally biased region" description="Basic and acidic residues" evidence="5">
    <location>
        <begin position="112"/>
        <end position="123"/>
    </location>
</feature>
<feature type="compositionally biased region" description="Polar residues" evidence="5">
    <location>
        <begin position="338"/>
        <end position="362"/>
    </location>
</feature>
<evidence type="ECO:0000313" key="10">
    <source>
        <dbReference type="Proteomes" id="UP001303046"/>
    </source>
</evidence>
<dbReference type="InterPro" id="IPR012919">
    <property type="entry name" value="SUN_dom"/>
</dbReference>
<evidence type="ECO:0000259" key="8">
    <source>
        <dbReference type="PROSITE" id="PS51469"/>
    </source>
</evidence>
<evidence type="ECO:0000256" key="4">
    <source>
        <dbReference type="ARBA" id="ARBA00023136"/>
    </source>
</evidence>
<evidence type="ECO:0000256" key="5">
    <source>
        <dbReference type="SAM" id="MobiDB-lite"/>
    </source>
</evidence>
<evidence type="ECO:0000256" key="2">
    <source>
        <dbReference type="ARBA" id="ARBA00022692"/>
    </source>
</evidence>
<dbReference type="PANTHER" id="PTHR12953:SF0">
    <property type="entry name" value="SUN DOMAIN-CONTAINING OSSIFICATION FACTOR"/>
    <property type="match status" value="1"/>
</dbReference>